<accession>A0ABW4QWJ1</accession>
<feature type="signal peptide" evidence="1">
    <location>
        <begin position="1"/>
        <end position="17"/>
    </location>
</feature>
<gene>
    <name evidence="2" type="ORF">ACFSDX_15695</name>
</gene>
<keyword evidence="1" id="KW-0732">Signal</keyword>
<feature type="chain" id="PRO_5046558567" evidence="1">
    <location>
        <begin position="18"/>
        <end position="270"/>
    </location>
</feature>
<evidence type="ECO:0000313" key="3">
    <source>
        <dbReference type="Proteomes" id="UP001597197"/>
    </source>
</evidence>
<sequence>MKYILALLLLLSRLALAQSTPNASIANSISAKSTQAVSVTAPVMSEKDYYKMMYEQALASSTAANTLTQWTLASVAGIIVLVIGGQIFFNYRLGERETDAIRSDMQAQIAEVQTALLRRMSELGASNIATLETRAEAIEKQLQISIERNALTHQAEILKQEGLWRKEVKDITVRLSDYWREFKLIEAKEELAKGEAPFALRMFLVLAKRQVKEPDGGIGFLLKGLPFLRAVSNLTAKDLGQINEILSVLKDKNEQVYTLWNDIVQKIPLV</sequence>
<dbReference type="RefSeq" id="WP_382315175.1">
    <property type="nucleotide sequence ID" value="NZ_JBHUFD010000005.1"/>
</dbReference>
<name>A0ABW4QWJ1_9BACT</name>
<dbReference type="Proteomes" id="UP001597197">
    <property type="component" value="Unassembled WGS sequence"/>
</dbReference>
<protein>
    <submittedName>
        <fullName evidence="2">Uncharacterized protein</fullName>
    </submittedName>
</protein>
<dbReference type="EMBL" id="JBHUFD010000005">
    <property type="protein sequence ID" value="MFD1873889.1"/>
    <property type="molecule type" value="Genomic_DNA"/>
</dbReference>
<organism evidence="2 3">
    <name type="scientific">Hymenobacter bucti</name>
    <dbReference type="NCBI Taxonomy" id="1844114"/>
    <lineage>
        <taxon>Bacteria</taxon>
        <taxon>Pseudomonadati</taxon>
        <taxon>Bacteroidota</taxon>
        <taxon>Cytophagia</taxon>
        <taxon>Cytophagales</taxon>
        <taxon>Hymenobacteraceae</taxon>
        <taxon>Hymenobacter</taxon>
    </lineage>
</organism>
<reference evidence="3" key="1">
    <citation type="journal article" date="2019" name="Int. J. Syst. Evol. Microbiol.">
        <title>The Global Catalogue of Microorganisms (GCM) 10K type strain sequencing project: providing services to taxonomists for standard genome sequencing and annotation.</title>
        <authorList>
            <consortium name="The Broad Institute Genomics Platform"/>
            <consortium name="The Broad Institute Genome Sequencing Center for Infectious Disease"/>
            <person name="Wu L."/>
            <person name="Ma J."/>
        </authorList>
    </citation>
    <scope>NUCLEOTIDE SEQUENCE [LARGE SCALE GENOMIC DNA]</scope>
    <source>
        <strain evidence="3">CGMCC 1.15795</strain>
    </source>
</reference>
<proteinExistence type="predicted"/>
<comment type="caution">
    <text evidence="2">The sequence shown here is derived from an EMBL/GenBank/DDBJ whole genome shotgun (WGS) entry which is preliminary data.</text>
</comment>
<keyword evidence="3" id="KW-1185">Reference proteome</keyword>
<evidence type="ECO:0000313" key="2">
    <source>
        <dbReference type="EMBL" id="MFD1873889.1"/>
    </source>
</evidence>
<evidence type="ECO:0000256" key="1">
    <source>
        <dbReference type="SAM" id="SignalP"/>
    </source>
</evidence>